<geneLocation type="plastid" evidence="2"/>
<name>A0A9E8Z6U4_9STRA</name>
<feature type="coiled-coil region" evidence="1">
    <location>
        <begin position="57"/>
        <end position="84"/>
    </location>
</feature>
<evidence type="ECO:0000256" key="1">
    <source>
        <dbReference type="SAM" id="Coils"/>
    </source>
</evidence>
<proteinExistence type="predicted"/>
<keyword evidence="2" id="KW-0934">Plastid</keyword>
<sequence length="179" mass="20308">MGAIIAVTVAMSPIRQASAVDTDVFSPLANQNQCGQVTGFQGYFDSGGNKWPERQYLAQSRQRAQELAAKRRRDRKELENQNLDSQSESEIGDALITELFTSDNQLMKLANNVYVDPNAAECYERMKKRLNSDIHPRDINGSTVYLDNNRYYMKDTGYLRGVLKYNPKTGKSEFMAISY</sequence>
<gene>
    <name evidence="2" type="primary">orf179a</name>
</gene>
<organism evidence="2">
    <name type="scientific">Amicula sp. isolate GU52X-4 cfCalB7</name>
    <dbReference type="NCBI Taxonomy" id="3003489"/>
    <lineage>
        <taxon>Eukaryota</taxon>
        <taxon>Sar</taxon>
        <taxon>Stramenopiles</taxon>
        <taxon>Ochrophyta</taxon>
        <taxon>Bacillariophyta</taxon>
        <taxon>Bacillariophyceae</taxon>
        <taxon>Bacillariophycidae</taxon>
        <taxon>Naviculales</taxon>
        <taxon>Naviculaceae</taxon>
        <taxon>Amicula</taxon>
    </lineage>
</organism>
<accession>A0A9E8Z6U4</accession>
<keyword evidence="1" id="KW-0175">Coiled coil</keyword>
<reference evidence="2" key="1">
    <citation type="submission" date="2022-04" db="EMBL/GenBank/DDBJ databases">
        <title>Plastid genome of Amicula sp.</title>
        <authorList>
            <person name="Gastineau R."/>
            <person name="Li C."/>
            <person name="Ashworth M.P."/>
            <person name="Witkowski A."/>
            <person name="Turmel M."/>
            <person name="Gorecka E."/>
            <person name="Frankovich T."/>
            <person name="Wachnicka A."/>
            <person name="Lobban C.S."/>
            <person name="Theriot E.C."/>
            <person name="Otis C."/>
            <person name="Dabek P."/>
            <person name="Binczewska A."/>
            <person name="Lemieux C."/>
        </authorList>
    </citation>
    <scope>NUCLEOTIDE SEQUENCE</scope>
    <source>
        <strain evidence="2">GU52X-4 cfCalB7</strain>
    </source>
</reference>
<protein>
    <submittedName>
        <fullName evidence="2">Uncharacterized protein</fullName>
    </submittedName>
</protein>
<dbReference type="AlphaFoldDB" id="A0A9E8Z6U4"/>
<dbReference type="EMBL" id="ON390793">
    <property type="protein sequence ID" value="WAK84820.1"/>
    <property type="molecule type" value="Genomic_DNA"/>
</dbReference>
<evidence type="ECO:0000313" key="2">
    <source>
        <dbReference type="EMBL" id="WAK84820.1"/>
    </source>
</evidence>